<dbReference type="Pfam" id="PF13966">
    <property type="entry name" value="zf-RVT"/>
    <property type="match status" value="1"/>
</dbReference>
<proteinExistence type="predicted"/>
<dbReference type="InterPro" id="IPR012337">
    <property type="entry name" value="RNaseH-like_sf"/>
</dbReference>
<name>A0A8S9L822_BRACR</name>
<dbReference type="InterPro" id="IPR052929">
    <property type="entry name" value="RNase_H-like_EbsB-rel"/>
</dbReference>
<dbReference type="Pfam" id="PF13456">
    <property type="entry name" value="RVT_3"/>
    <property type="match status" value="1"/>
</dbReference>
<dbReference type="GO" id="GO:0004523">
    <property type="term" value="F:RNA-DNA hybrid ribonuclease activity"/>
    <property type="evidence" value="ECO:0007669"/>
    <property type="project" value="InterPro"/>
</dbReference>
<dbReference type="InterPro" id="IPR036397">
    <property type="entry name" value="RNaseH_sf"/>
</dbReference>
<feature type="domain" description="RNase H type-1" evidence="2">
    <location>
        <begin position="307"/>
        <end position="392"/>
    </location>
</feature>
<dbReference type="PANTHER" id="PTHR47074">
    <property type="entry name" value="BNAC02G40300D PROTEIN"/>
    <property type="match status" value="1"/>
</dbReference>
<feature type="domain" description="Reverse transcriptase zinc-binding" evidence="3">
    <location>
        <begin position="95"/>
        <end position="188"/>
    </location>
</feature>
<dbReference type="InterPro" id="IPR044730">
    <property type="entry name" value="RNase_H-like_dom_plant"/>
</dbReference>
<evidence type="ECO:0008006" key="5">
    <source>
        <dbReference type="Google" id="ProtNLM"/>
    </source>
</evidence>
<dbReference type="CDD" id="cd06222">
    <property type="entry name" value="RNase_H_like"/>
    <property type="match status" value="1"/>
</dbReference>
<dbReference type="Gene3D" id="3.30.420.10">
    <property type="entry name" value="Ribonuclease H-like superfamily/Ribonuclease H"/>
    <property type="match status" value="1"/>
</dbReference>
<dbReference type="GO" id="GO:0003676">
    <property type="term" value="F:nucleic acid binding"/>
    <property type="evidence" value="ECO:0007669"/>
    <property type="project" value="InterPro"/>
</dbReference>
<dbReference type="InterPro" id="IPR026960">
    <property type="entry name" value="RVT-Znf"/>
</dbReference>
<sequence>MIQYLEKVIGNENSTRLWHDPWLSTSSPKAVEGPLTLDDKDLAVVDVLTRETCIWNRAALEKQFPALLDEILLLHPSTTGAEDSYAWLQPSSGSYTTKSGYMSLQRKGALQELNARLLASFNWYRFVWNTQAFPKIQVFLWKTIQNALPTEENLQKRGLLSNTNCIRCGEQETTLHLFFHCKFAQQVWNLVPWSSPFLPLQASNFAEELDRSRHRLNLPPIGTEVNLLPWIVWFIWTARNCLIFETRHTEPTEVLSKAIAAAKEWITAQASTEKPAQQHAQAPPLPTNYPDLHKTETGRRAQVHDHVPSALLAEGLAVKAALLHAISHGITHIWLRSDSQVLVKAINENRRTAGLYGTLSDIASLASSSFTSCRFSFILGSQNGLADSIVKICLCNGLPGL</sequence>
<reference evidence="4" key="1">
    <citation type="submission" date="2019-12" db="EMBL/GenBank/DDBJ databases">
        <title>Genome sequencing and annotation of Brassica cretica.</title>
        <authorList>
            <person name="Studholme D.J."/>
            <person name="Sarris P.F."/>
        </authorList>
    </citation>
    <scope>NUCLEOTIDE SEQUENCE</scope>
    <source>
        <strain evidence="4">PFS-102/07</strain>
        <tissue evidence="4">Leaf</tissue>
    </source>
</reference>
<comment type="caution">
    <text evidence="4">The sequence shown here is derived from an EMBL/GenBank/DDBJ whole genome shotgun (WGS) entry which is preliminary data.</text>
</comment>
<evidence type="ECO:0000313" key="4">
    <source>
        <dbReference type="EMBL" id="KAF2602352.1"/>
    </source>
</evidence>
<dbReference type="InterPro" id="IPR002156">
    <property type="entry name" value="RNaseH_domain"/>
</dbReference>
<evidence type="ECO:0000256" key="1">
    <source>
        <dbReference type="SAM" id="MobiDB-lite"/>
    </source>
</evidence>
<feature type="region of interest" description="Disordered" evidence="1">
    <location>
        <begin position="270"/>
        <end position="293"/>
    </location>
</feature>
<protein>
    <recommendedName>
        <fullName evidence="5">Reverse transcriptase zinc-binding domain-containing protein</fullName>
    </recommendedName>
</protein>
<dbReference type="EMBL" id="QGKY02000094">
    <property type="protein sequence ID" value="KAF2602352.1"/>
    <property type="molecule type" value="Genomic_DNA"/>
</dbReference>
<dbReference type="AlphaFoldDB" id="A0A8S9L822"/>
<dbReference type="PANTHER" id="PTHR47074:SF49">
    <property type="entry name" value="POLYNUCLEOTIDYL TRANSFERASE, RIBONUCLEASE H-LIKE SUPERFAMILY PROTEIN"/>
    <property type="match status" value="1"/>
</dbReference>
<gene>
    <name evidence="4" type="ORF">F2Q70_00024909</name>
</gene>
<dbReference type="SUPFAM" id="SSF53098">
    <property type="entry name" value="Ribonuclease H-like"/>
    <property type="match status" value="1"/>
</dbReference>
<organism evidence="4">
    <name type="scientific">Brassica cretica</name>
    <name type="common">Mustard</name>
    <dbReference type="NCBI Taxonomy" id="69181"/>
    <lineage>
        <taxon>Eukaryota</taxon>
        <taxon>Viridiplantae</taxon>
        <taxon>Streptophyta</taxon>
        <taxon>Embryophyta</taxon>
        <taxon>Tracheophyta</taxon>
        <taxon>Spermatophyta</taxon>
        <taxon>Magnoliopsida</taxon>
        <taxon>eudicotyledons</taxon>
        <taxon>Gunneridae</taxon>
        <taxon>Pentapetalae</taxon>
        <taxon>rosids</taxon>
        <taxon>malvids</taxon>
        <taxon>Brassicales</taxon>
        <taxon>Brassicaceae</taxon>
        <taxon>Brassiceae</taxon>
        <taxon>Brassica</taxon>
    </lineage>
</organism>
<evidence type="ECO:0000259" key="2">
    <source>
        <dbReference type="Pfam" id="PF13456"/>
    </source>
</evidence>
<evidence type="ECO:0000259" key="3">
    <source>
        <dbReference type="Pfam" id="PF13966"/>
    </source>
</evidence>
<accession>A0A8S9L822</accession>